<evidence type="ECO:0000256" key="1">
    <source>
        <dbReference type="ARBA" id="ARBA00010605"/>
    </source>
</evidence>
<dbReference type="OrthoDB" id="9788336at2"/>
<dbReference type="KEGG" id="hyg:AUC43_10480"/>
<dbReference type="InterPro" id="IPR036791">
    <property type="entry name" value="Ribosomal_bL9_C_sf"/>
</dbReference>
<name>A0A0U4BFY7_9BACT</name>
<keyword evidence="4 7" id="KW-0689">Ribosomal protein</keyword>
<dbReference type="RefSeq" id="WP_068192847.1">
    <property type="nucleotide sequence ID" value="NZ_CP013909.1"/>
</dbReference>
<dbReference type="InterPro" id="IPR000244">
    <property type="entry name" value="Ribosomal_bL9"/>
</dbReference>
<dbReference type="NCBIfam" id="TIGR00158">
    <property type="entry name" value="L9"/>
    <property type="match status" value="1"/>
</dbReference>
<dbReference type="GO" id="GO:1990904">
    <property type="term" value="C:ribonucleoprotein complex"/>
    <property type="evidence" value="ECO:0007669"/>
    <property type="project" value="UniProtKB-KW"/>
</dbReference>
<dbReference type="Gene3D" id="3.10.430.100">
    <property type="entry name" value="Ribosomal protein L9, C-terminal domain"/>
    <property type="match status" value="1"/>
</dbReference>
<proteinExistence type="inferred from homology"/>
<dbReference type="GO" id="GO:0003735">
    <property type="term" value="F:structural constituent of ribosome"/>
    <property type="evidence" value="ECO:0007669"/>
    <property type="project" value="InterPro"/>
</dbReference>
<evidence type="ECO:0000313" key="11">
    <source>
        <dbReference type="Proteomes" id="UP000059542"/>
    </source>
</evidence>
<dbReference type="STRING" id="1411621.AUC43_10480"/>
<keyword evidence="2 7" id="KW-0699">rRNA-binding</keyword>
<dbReference type="PANTHER" id="PTHR21368">
    <property type="entry name" value="50S RIBOSOMAL PROTEIN L9"/>
    <property type="match status" value="1"/>
</dbReference>
<evidence type="ECO:0000256" key="4">
    <source>
        <dbReference type="ARBA" id="ARBA00022980"/>
    </source>
</evidence>
<comment type="function">
    <text evidence="7">Binds to the 23S rRNA.</text>
</comment>
<keyword evidence="5 7" id="KW-0687">Ribonucleoprotein</keyword>
<dbReference type="SUPFAM" id="SSF55658">
    <property type="entry name" value="L9 N-domain-like"/>
    <property type="match status" value="1"/>
</dbReference>
<dbReference type="SUPFAM" id="SSF55653">
    <property type="entry name" value="Ribosomal protein L9 C-domain"/>
    <property type="match status" value="1"/>
</dbReference>
<dbReference type="Gene3D" id="3.40.5.10">
    <property type="entry name" value="Ribosomal protein L9, N-terminal domain"/>
    <property type="match status" value="1"/>
</dbReference>
<comment type="similarity">
    <text evidence="1 7">Belongs to the bacterial ribosomal protein bL9 family.</text>
</comment>
<evidence type="ECO:0000256" key="3">
    <source>
        <dbReference type="ARBA" id="ARBA00022884"/>
    </source>
</evidence>
<reference evidence="10 11" key="1">
    <citation type="submission" date="2015-12" db="EMBL/GenBank/DDBJ databases">
        <authorList>
            <person name="Shamseldin A."/>
            <person name="Moawad H."/>
            <person name="Abd El-Rahim W.M."/>
            <person name="Sadowsky M.J."/>
        </authorList>
    </citation>
    <scope>NUCLEOTIDE SEQUENCE [LARGE SCALE GENOMIC DNA]</scope>
    <source>
        <strain evidence="10 11">DG5B</strain>
    </source>
</reference>
<keyword evidence="3 7" id="KW-0694">RNA-binding</keyword>
<feature type="domain" description="Large ribosomal subunit protein bL9 C-terminal" evidence="9">
    <location>
        <begin position="64"/>
        <end position="146"/>
    </location>
</feature>
<organism evidence="10 11">
    <name type="scientific">Hymenobacter sedentarius</name>
    <dbReference type="NCBI Taxonomy" id="1411621"/>
    <lineage>
        <taxon>Bacteria</taxon>
        <taxon>Pseudomonadati</taxon>
        <taxon>Bacteroidota</taxon>
        <taxon>Cytophagia</taxon>
        <taxon>Cytophagales</taxon>
        <taxon>Hymenobacteraceae</taxon>
        <taxon>Hymenobacter</taxon>
    </lineage>
</organism>
<evidence type="ECO:0000313" key="10">
    <source>
        <dbReference type="EMBL" id="ALW85483.1"/>
    </source>
</evidence>
<evidence type="ECO:0000256" key="5">
    <source>
        <dbReference type="ARBA" id="ARBA00023274"/>
    </source>
</evidence>
<dbReference type="EMBL" id="CP013909">
    <property type="protein sequence ID" value="ALW85483.1"/>
    <property type="molecule type" value="Genomic_DNA"/>
</dbReference>
<dbReference type="InterPro" id="IPR020594">
    <property type="entry name" value="Ribosomal_bL9_bac/chp"/>
</dbReference>
<dbReference type="AlphaFoldDB" id="A0A0U4BFY7"/>
<accession>A0A0U4BFY7</accession>
<evidence type="ECO:0000259" key="9">
    <source>
        <dbReference type="Pfam" id="PF03948"/>
    </source>
</evidence>
<feature type="domain" description="Ribosomal protein L9" evidence="8">
    <location>
        <begin position="1"/>
        <end position="45"/>
    </location>
</feature>
<dbReference type="Pfam" id="PF01281">
    <property type="entry name" value="Ribosomal_L9_N"/>
    <property type="match status" value="1"/>
</dbReference>
<dbReference type="HAMAP" id="MF_00503">
    <property type="entry name" value="Ribosomal_bL9"/>
    <property type="match status" value="1"/>
</dbReference>
<sequence>MEIILKDDVKGLGYKNDIVTVKSGYGRNFLLPQGLAMLADKTNKKITAENVRQAAHKAHKIKGDAQAIADQIGDAFLEIRAKVGESGKIFGRVTTLQLAEALKAKGVDIDRKRLSFDQEPSAAGDYTATANLHKEVKQTINFRVVAE</sequence>
<dbReference type="GO" id="GO:0005840">
    <property type="term" value="C:ribosome"/>
    <property type="evidence" value="ECO:0007669"/>
    <property type="project" value="UniProtKB-KW"/>
</dbReference>
<dbReference type="Proteomes" id="UP000059542">
    <property type="component" value="Chromosome"/>
</dbReference>
<evidence type="ECO:0000256" key="6">
    <source>
        <dbReference type="ARBA" id="ARBA00035292"/>
    </source>
</evidence>
<dbReference type="Pfam" id="PF03948">
    <property type="entry name" value="Ribosomal_L9_C"/>
    <property type="match status" value="1"/>
</dbReference>
<dbReference type="GO" id="GO:0019843">
    <property type="term" value="F:rRNA binding"/>
    <property type="evidence" value="ECO:0007669"/>
    <property type="project" value="UniProtKB-UniRule"/>
</dbReference>
<dbReference type="InterPro" id="IPR036935">
    <property type="entry name" value="Ribosomal_bL9_N_sf"/>
</dbReference>
<evidence type="ECO:0000259" key="8">
    <source>
        <dbReference type="Pfam" id="PF01281"/>
    </source>
</evidence>
<dbReference type="InterPro" id="IPR020070">
    <property type="entry name" value="Ribosomal_bL9_N"/>
</dbReference>
<dbReference type="InterPro" id="IPR020069">
    <property type="entry name" value="Ribosomal_bL9_C"/>
</dbReference>
<dbReference type="GO" id="GO:0006412">
    <property type="term" value="P:translation"/>
    <property type="evidence" value="ECO:0007669"/>
    <property type="project" value="UniProtKB-UniRule"/>
</dbReference>
<keyword evidence="11" id="KW-1185">Reference proteome</keyword>
<evidence type="ECO:0000256" key="7">
    <source>
        <dbReference type="HAMAP-Rule" id="MF_00503"/>
    </source>
</evidence>
<protein>
    <recommendedName>
        <fullName evidence="6 7">Large ribosomal subunit protein bL9</fullName>
    </recommendedName>
</protein>
<evidence type="ECO:0000256" key="2">
    <source>
        <dbReference type="ARBA" id="ARBA00022730"/>
    </source>
</evidence>
<gene>
    <name evidence="7" type="primary">rplI</name>
    <name evidence="10" type="ORF">AUC43_10480</name>
</gene>
<dbReference type="InterPro" id="IPR009027">
    <property type="entry name" value="Ribosomal_bL9/RNase_H1_N"/>
</dbReference>